<proteinExistence type="predicted"/>
<feature type="region of interest" description="Disordered" evidence="1">
    <location>
        <begin position="275"/>
        <end position="357"/>
    </location>
</feature>
<gene>
    <name evidence="2" type="ORF">RDB_LOCUS21462</name>
</gene>
<feature type="compositionally biased region" description="Polar residues" evidence="1">
    <location>
        <begin position="11"/>
        <end position="22"/>
    </location>
</feature>
<dbReference type="AlphaFoldDB" id="A0A8H2WE41"/>
<reference evidence="2" key="1">
    <citation type="submission" date="2021-01" db="EMBL/GenBank/DDBJ databases">
        <authorList>
            <person name="Kaushik A."/>
        </authorList>
    </citation>
    <scope>NUCLEOTIDE SEQUENCE</scope>
    <source>
        <strain evidence="2">AG2-2IIIB</strain>
    </source>
</reference>
<sequence>MSRRSGRETGSHNGPASSAGDSVASHITSASVLCGSNKFDTWATLVQLDKNVNLSIPSHEAFQDLRELKGLSNRFPAWLGDKASRSGFHAYICEADSGGASELVKYRNERELKVPQVQCGKYNVEKTKADGVMYLDVPDFGPYQHIELNTPATAFLQKGFGDNLYVVHCVAEFKREEDGSNQGMMGMVSGLYQRAVLQMPGQFVFGVLHSEKVLFKVVAGIWQGDKIRLYEIGSYNLVDPIAALRFYLVVRGIQRLGSSYEQELRSSAEALSAQVMNNPPSREWHPPRVGSIGEDLNEDQQPPHQGGTNTQQETPGQQRARHKVQSYLENTSSISEFLPVDRPPTPPIDLPSAETSP</sequence>
<comment type="caution">
    <text evidence="2">The sequence shown here is derived from an EMBL/GenBank/DDBJ whole genome shotgun (WGS) entry which is preliminary data.</text>
</comment>
<accession>A0A8H2WE41</accession>
<feature type="compositionally biased region" description="Basic and acidic residues" evidence="1">
    <location>
        <begin position="1"/>
        <end position="10"/>
    </location>
</feature>
<name>A0A8H2WE41_9AGAM</name>
<organism evidence="2 3">
    <name type="scientific">Rhizoctonia solani</name>
    <dbReference type="NCBI Taxonomy" id="456999"/>
    <lineage>
        <taxon>Eukaryota</taxon>
        <taxon>Fungi</taxon>
        <taxon>Dikarya</taxon>
        <taxon>Basidiomycota</taxon>
        <taxon>Agaricomycotina</taxon>
        <taxon>Agaricomycetes</taxon>
        <taxon>Cantharellales</taxon>
        <taxon>Ceratobasidiaceae</taxon>
        <taxon>Rhizoctonia</taxon>
    </lineage>
</organism>
<dbReference type="Proteomes" id="UP000663843">
    <property type="component" value="Unassembled WGS sequence"/>
</dbReference>
<protein>
    <submittedName>
        <fullName evidence="2">Uncharacterized protein</fullName>
    </submittedName>
</protein>
<evidence type="ECO:0000313" key="3">
    <source>
        <dbReference type="Proteomes" id="UP000663843"/>
    </source>
</evidence>
<feature type="region of interest" description="Disordered" evidence="1">
    <location>
        <begin position="1"/>
        <end position="22"/>
    </location>
</feature>
<evidence type="ECO:0000256" key="1">
    <source>
        <dbReference type="SAM" id="MobiDB-lite"/>
    </source>
</evidence>
<evidence type="ECO:0000313" key="2">
    <source>
        <dbReference type="EMBL" id="CAE6376300.1"/>
    </source>
</evidence>
<feature type="compositionally biased region" description="Polar residues" evidence="1">
    <location>
        <begin position="299"/>
        <end position="317"/>
    </location>
</feature>
<dbReference type="EMBL" id="CAJMWT010001070">
    <property type="protein sequence ID" value="CAE6376300.1"/>
    <property type="molecule type" value="Genomic_DNA"/>
</dbReference>